<evidence type="ECO:0000256" key="5">
    <source>
        <dbReference type="ARBA" id="ARBA00022840"/>
    </source>
</evidence>
<evidence type="ECO:0000313" key="9">
    <source>
        <dbReference type="EMBL" id="MBI1757341.1"/>
    </source>
</evidence>
<name>A0A931LWZ0_FIMGI</name>
<evidence type="ECO:0000259" key="8">
    <source>
        <dbReference type="Pfam" id="PF01467"/>
    </source>
</evidence>
<dbReference type="InterPro" id="IPR050385">
    <property type="entry name" value="Archaeal_FAD_synthase"/>
</dbReference>
<dbReference type="EMBL" id="JACOSL010000059">
    <property type="protein sequence ID" value="MBI1757341.1"/>
    <property type="molecule type" value="Genomic_DNA"/>
</dbReference>
<gene>
    <name evidence="9" type="primary">rfaE2</name>
    <name evidence="9" type="ORF">HYR64_09575</name>
</gene>
<keyword evidence="2" id="KW-0808">Transferase</keyword>
<dbReference type="InterPro" id="IPR004821">
    <property type="entry name" value="Cyt_trans-like"/>
</dbReference>
<evidence type="ECO:0000256" key="4">
    <source>
        <dbReference type="ARBA" id="ARBA00022741"/>
    </source>
</evidence>
<evidence type="ECO:0000256" key="3">
    <source>
        <dbReference type="ARBA" id="ARBA00022695"/>
    </source>
</evidence>
<reference evidence="9" key="1">
    <citation type="submission" date="2020-07" db="EMBL/GenBank/DDBJ databases">
        <title>Huge and variable diversity of episymbiotic CPR bacteria and DPANN archaea in groundwater ecosystems.</title>
        <authorList>
            <person name="He C.Y."/>
            <person name="Keren R."/>
            <person name="Whittaker M."/>
            <person name="Farag I.F."/>
            <person name="Doudna J."/>
            <person name="Cate J.H.D."/>
            <person name="Banfield J.F."/>
        </authorList>
    </citation>
    <scope>NUCLEOTIDE SEQUENCE</scope>
    <source>
        <strain evidence="9">NC_groundwater_17_Pr7_B-0.1um_64_12</strain>
    </source>
</reference>
<evidence type="ECO:0000313" key="10">
    <source>
        <dbReference type="Proteomes" id="UP000727962"/>
    </source>
</evidence>
<keyword evidence="3 9" id="KW-0548">Nucleotidyltransferase</keyword>
<keyword evidence="4" id="KW-0547">Nucleotide-binding</keyword>
<comment type="catalytic activity">
    <reaction evidence="7">
        <text>D-glycero-beta-D-manno-heptose 1-phosphate + ATP + H(+) = ADP-D-glycero-beta-D-manno-heptose + diphosphate</text>
        <dbReference type="Rhea" id="RHEA:27465"/>
        <dbReference type="ChEBI" id="CHEBI:15378"/>
        <dbReference type="ChEBI" id="CHEBI:30616"/>
        <dbReference type="ChEBI" id="CHEBI:33019"/>
        <dbReference type="ChEBI" id="CHEBI:59967"/>
        <dbReference type="ChEBI" id="CHEBI:61593"/>
        <dbReference type="EC" id="2.7.7.70"/>
    </reaction>
</comment>
<organism evidence="9 10">
    <name type="scientific">Fimbriimonas ginsengisoli</name>
    <dbReference type="NCBI Taxonomy" id="1005039"/>
    <lineage>
        <taxon>Bacteria</taxon>
        <taxon>Bacillati</taxon>
        <taxon>Armatimonadota</taxon>
        <taxon>Fimbriimonadia</taxon>
        <taxon>Fimbriimonadales</taxon>
        <taxon>Fimbriimonadaceae</taxon>
        <taxon>Fimbriimonas</taxon>
    </lineage>
</organism>
<dbReference type="Gene3D" id="3.40.50.620">
    <property type="entry name" value="HUPs"/>
    <property type="match status" value="1"/>
</dbReference>
<evidence type="ECO:0000256" key="7">
    <source>
        <dbReference type="ARBA" id="ARBA00047428"/>
    </source>
</evidence>
<dbReference type="GO" id="GO:0016773">
    <property type="term" value="F:phosphotransferase activity, alcohol group as acceptor"/>
    <property type="evidence" value="ECO:0007669"/>
    <property type="project" value="InterPro"/>
</dbReference>
<dbReference type="Proteomes" id="UP000727962">
    <property type="component" value="Unassembled WGS sequence"/>
</dbReference>
<dbReference type="GO" id="GO:0016779">
    <property type="term" value="F:nucleotidyltransferase activity"/>
    <property type="evidence" value="ECO:0007669"/>
    <property type="project" value="UniProtKB-KW"/>
</dbReference>
<dbReference type="PANTHER" id="PTHR43793:SF2">
    <property type="entry name" value="BIFUNCTIONAL PROTEIN HLDE"/>
    <property type="match status" value="1"/>
</dbReference>
<dbReference type="AlphaFoldDB" id="A0A931LWZ0"/>
<proteinExistence type="predicted"/>
<feature type="domain" description="Cytidyltransferase-like" evidence="8">
    <location>
        <begin position="20"/>
        <end position="115"/>
    </location>
</feature>
<dbReference type="GO" id="GO:0005524">
    <property type="term" value="F:ATP binding"/>
    <property type="evidence" value="ECO:0007669"/>
    <property type="project" value="UniProtKB-KW"/>
</dbReference>
<evidence type="ECO:0000256" key="1">
    <source>
        <dbReference type="ARBA" id="ARBA00012519"/>
    </source>
</evidence>
<dbReference type="InterPro" id="IPR011914">
    <property type="entry name" value="RfaE_dom_II"/>
</dbReference>
<dbReference type="GO" id="GO:0005975">
    <property type="term" value="P:carbohydrate metabolic process"/>
    <property type="evidence" value="ECO:0007669"/>
    <property type="project" value="InterPro"/>
</dbReference>
<evidence type="ECO:0000256" key="2">
    <source>
        <dbReference type="ARBA" id="ARBA00022679"/>
    </source>
</evidence>
<keyword evidence="6" id="KW-0119">Carbohydrate metabolism</keyword>
<evidence type="ECO:0000256" key="6">
    <source>
        <dbReference type="ARBA" id="ARBA00023277"/>
    </source>
</evidence>
<dbReference type="PANTHER" id="PTHR43793">
    <property type="entry name" value="FAD SYNTHASE"/>
    <property type="match status" value="1"/>
</dbReference>
<comment type="caution">
    <text evidence="9">The sequence shown here is derived from an EMBL/GenBank/DDBJ whole genome shotgun (WGS) entry which is preliminary data.</text>
</comment>
<protein>
    <recommendedName>
        <fullName evidence="1">D-glycero-beta-D-manno-heptose 1-phosphate adenylyltransferase</fullName>
        <ecNumber evidence="1">2.7.7.70</ecNumber>
    </recommendedName>
</protein>
<dbReference type="SUPFAM" id="SSF52374">
    <property type="entry name" value="Nucleotidylyl transferase"/>
    <property type="match status" value="1"/>
</dbReference>
<dbReference type="EC" id="2.7.7.70" evidence="1"/>
<dbReference type="NCBIfam" id="TIGR00125">
    <property type="entry name" value="cyt_tran_rel"/>
    <property type="match status" value="1"/>
</dbReference>
<dbReference type="Pfam" id="PF01467">
    <property type="entry name" value="CTP_transf_like"/>
    <property type="match status" value="1"/>
</dbReference>
<dbReference type="NCBIfam" id="TIGR02199">
    <property type="entry name" value="rfaE_dom_II"/>
    <property type="match status" value="1"/>
</dbReference>
<sequence>MSLSRLETALKMRDGKRLVFTNGVFDVLHAGHVRYLAQARALGDLLVVGLNSDLSARRLGKHPNRPVNGIEDRAEVLAALKSVDLVVSFDEDTPELLIEALKPEFHVKGGDYRADELAETPLVESYGGQVVIVPLLQGRSTSDMLRKLGVT</sequence>
<keyword evidence="5" id="KW-0067">ATP-binding</keyword>
<dbReference type="InterPro" id="IPR014729">
    <property type="entry name" value="Rossmann-like_a/b/a_fold"/>
</dbReference>
<accession>A0A931LWZ0</accession>